<dbReference type="EMBL" id="QKWP01000788">
    <property type="protein sequence ID" value="RIB14882.1"/>
    <property type="molecule type" value="Genomic_DNA"/>
</dbReference>
<proteinExistence type="predicted"/>
<organism evidence="1 2">
    <name type="scientific">Gigaspora rosea</name>
    <dbReference type="NCBI Taxonomy" id="44941"/>
    <lineage>
        <taxon>Eukaryota</taxon>
        <taxon>Fungi</taxon>
        <taxon>Fungi incertae sedis</taxon>
        <taxon>Mucoromycota</taxon>
        <taxon>Glomeromycotina</taxon>
        <taxon>Glomeromycetes</taxon>
        <taxon>Diversisporales</taxon>
        <taxon>Gigasporaceae</taxon>
        <taxon>Gigaspora</taxon>
    </lineage>
</organism>
<keyword evidence="2" id="KW-1185">Reference proteome</keyword>
<dbReference type="AlphaFoldDB" id="A0A397UYR8"/>
<sequence>MEEIFTARNIQNGGKRGIAIWLHINIVYKIWYWYTQAQWGNNNMREKVVKKHSELLGEYSDYEEPYRTYVDGPLAFRKPKSPESKIDQLNKKTSALRKRLAKGGPNELLITQL</sequence>
<reference evidence="1 2" key="1">
    <citation type="submission" date="2018-06" db="EMBL/GenBank/DDBJ databases">
        <title>Comparative genomics reveals the genomic features of Rhizophagus irregularis, R. cerebriforme, R. diaphanum and Gigaspora rosea, and their symbiotic lifestyle signature.</title>
        <authorList>
            <person name="Morin E."/>
            <person name="San Clemente H."/>
            <person name="Chen E.C.H."/>
            <person name="De La Providencia I."/>
            <person name="Hainaut M."/>
            <person name="Kuo A."/>
            <person name="Kohler A."/>
            <person name="Murat C."/>
            <person name="Tang N."/>
            <person name="Roy S."/>
            <person name="Loubradou J."/>
            <person name="Henrissat B."/>
            <person name="Grigoriev I.V."/>
            <person name="Corradi N."/>
            <person name="Roux C."/>
            <person name="Martin F.M."/>
        </authorList>
    </citation>
    <scope>NUCLEOTIDE SEQUENCE [LARGE SCALE GENOMIC DNA]</scope>
    <source>
        <strain evidence="1 2">DAOM 194757</strain>
    </source>
</reference>
<name>A0A397UYR8_9GLOM</name>
<comment type="caution">
    <text evidence="1">The sequence shown here is derived from an EMBL/GenBank/DDBJ whole genome shotgun (WGS) entry which is preliminary data.</text>
</comment>
<dbReference type="Proteomes" id="UP000266673">
    <property type="component" value="Unassembled WGS sequence"/>
</dbReference>
<protein>
    <submittedName>
        <fullName evidence="1">Uncharacterized protein</fullName>
    </submittedName>
</protein>
<accession>A0A397UYR8</accession>
<evidence type="ECO:0000313" key="1">
    <source>
        <dbReference type="EMBL" id="RIB14882.1"/>
    </source>
</evidence>
<gene>
    <name evidence="1" type="ORF">C2G38_2193817</name>
</gene>
<evidence type="ECO:0000313" key="2">
    <source>
        <dbReference type="Proteomes" id="UP000266673"/>
    </source>
</evidence>